<dbReference type="CDD" id="cd17546">
    <property type="entry name" value="REC_hyHK_CKI1_RcsC-like"/>
    <property type="match status" value="1"/>
</dbReference>
<organism evidence="6 7">
    <name type="scientific">Lunasporangiospora selenospora</name>
    <dbReference type="NCBI Taxonomy" id="979761"/>
    <lineage>
        <taxon>Eukaryota</taxon>
        <taxon>Fungi</taxon>
        <taxon>Fungi incertae sedis</taxon>
        <taxon>Mucoromycota</taxon>
        <taxon>Mortierellomycotina</taxon>
        <taxon>Mortierellomycetes</taxon>
        <taxon>Mortierellales</taxon>
        <taxon>Mortierellaceae</taxon>
        <taxon>Lunasporangiospora</taxon>
    </lineage>
</organism>
<dbReference type="SUPFAM" id="SSF52172">
    <property type="entry name" value="CheY-like"/>
    <property type="match status" value="1"/>
</dbReference>
<evidence type="ECO:0000259" key="5">
    <source>
        <dbReference type="PROSITE" id="PS50110"/>
    </source>
</evidence>
<reference evidence="6" key="1">
    <citation type="journal article" date="2020" name="Fungal Divers.">
        <title>Resolving the Mortierellaceae phylogeny through synthesis of multi-gene phylogenetics and phylogenomics.</title>
        <authorList>
            <person name="Vandepol N."/>
            <person name="Liber J."/>
            <person name="Desiro A."/>
            <person name="Na H."/>
            <person name="Kennedy M."/>
            <person name="Barry K."/>
            <person name="Grigoriev I.V."/>
            <person name="Miller A.N."/>
            <person name="O'Donnell K."/>
            <person name="Stajich J.E."/>
            <person name="Bonito G."/>
        </authorList>
    </citation>
    <scope>NUCLEOTIDE SEQUENCE</scope>
    <source>
        <strain evidence="6">KOD1015</strain>
    </source>
</reference>
<feature type="domain" description="Response regulatory" evidence="5">
    <location>
        <begin position="105"/>
        <end position="231"/>
    </location>
</feature>
<evidence type="ECO:0000256" key="2">
    <source>
        <dbReference type="ARBA" id="ARBA00023012"/>
    </source>
</evidence>
<protein>
    <submittedName>
        <fullName evidence="6">Sensitivity to red-light reduced protein</fullName>
    </submittedName>
</protein>
<evidence type="ECO:0000313" key="7">
    <source>
        <dbReference type="Proteomes" id="UP000780801"/>
    </source>
</evidence>
<dbReference type="InterPro" id="IPR011006">
    <property type="entry name" value="CheY-like_superfamily"/>
</dbReference>
<evidence type="ECO:0000256" key="4">
    <source>
        <dbReference type="SAM" id="MobiDB-lite"/>
    </source>
</evidence>
<dbReference type="Gene3D" id="3.40.50.2300">
    <property type="match status" value="1"/>
</dbReference>
<dbReference type="InterPro" id="IPR001789">
    <property type="entry name" value="Sig_transdc_resp-reg_receiver"/>
</dbReference>
<feature type="region of interest" description="Disordered" evidence="4">
    <location>
        <begin position="46"/>
        <end position="92"/>
    </location>
</feature>
<dbReference type="AlphaFoldDB" id="A0A9P6KG83"/>
<evidence type="ECO:0000256" key="3">
    <source>
        <dbReference type="PROSITE-ProRule" id="PRU00169"/>
    </source>
</evidence>
<sequence length="239" mass="25538">MFCSLLRSMCPSNSNARPTSTIASPSSIAALTLACYKLSLGHQEPTPPSSPLITTAPHERLASPSTTSLSSMSSITPPSSPSSPTLSVDSLMSASPDAPVARKVKVMIIDDNPVNLNILSRMLERHFSDLVELTLVMDSGVTALDRLCEDAVDLILMDIDMPVLSGVQTTTAIRQNSDQHILEQNQNVPIIAVTTSDGEDQRELYRSVGMSDCVSKPIEVPKLRSAIEGALKAIPHFAA</sequence>
<comment type="caution">
    <text evidence="6">The sequence shown here is derived from an EMBL/GenBank/DDBJ whole genome shotgun (WGS) entry which is preliminary data.</text>
</comment>
<dbReference type="Pfam" id="PF00072">
    <property type="entry name" value="Response_reg"/>
    <property type="match status" value="1"/>
</dbReference>
<dbReference type="GO" id="GO:0000160">
    <property type="term" value="P:phosphorelay signal transduction system"/>
    <property type="evidence" value="ECO:0007669"/>
    <property type="project" value="UniProtKB-KW"/>
</dbReference>
<name>A0A9P6KG83_9FUNG</name>
<feature type="modified residue" description="4-aspartylphosphate" evidence="3">
    <location>
        <position position="158"/>
    </location>
</feature>
<keyword evidence="2" id="KW-0902">Two-component regulatory system</keyword>
<feature type="compositionally biased region" description="Low complexity" evidence="4">
    <location>
        <begin position="62"/>
        <end position="91"/>
    </location>
</feature>
<dbReference type="PROSITE" id="PS50110">
    <property type="entry name" value="RESPONSE_REGULATORY"/>
    <property type="match status" value="1"/>
</dbReference>
<keyword evidence="7" id="KW-1185">Reference proteome</keyword>
<gene>
    <name evidence="6" type="primary">SRR1_2</name>
    <name evidence="6" type="ORF">BGW38_009141</name>
</gene>
<dbReference type="PANTHER" id="PTHR45339:SF1">
    <property type="entry name" value="HYBRID SIGNAL TRANSDUCTION HISTIDINE KINASE J"/>
    <property type="match status" value="1"/>
</dbReference>
<dbReference type="SMART" id="SM00448">
    <property type="entry name" value="REC"/>
    <property type="match status" value="1"/>
</dbReference>
<keyword evidence="1 3" id="KW-0597">Phosphoprotein</keyword>
<dbReference type="Proteomes" id="UP000780801">
    <property type="component" value="Unassembled WGS sequence"/>
</dbReference>
<dbReference type="PANTHER" id="PTHR45339">
    <property type="entry name" value="HYBRID SIGNAL TRANSDUCTION HISTIDINE KINASE J"/>
    <property type="match status" value="1"/>
</dbReference>
<evidence type="ECO:0000313" key="6">
    <source>
        <dbReference type="EMBL" id="KAF9583572.1"/>
    </source>
</evidence>
<evidence type="ECO:0000256" key="1">
    <source>
        <dbReference type="ARBA" id="ARBA00022553"/>
    </source>
</evidence>
<dbReference type="OrthoDB" id="21225at2759"/>
<dbReference type="EMBL" id="JAABOA010000659">
    <property type="protein sequence ID" value="KAF9583572.1"/>
    <property type="molecule type" value="Genomic_DNA"/>
</dbReference>
<dbReference type="PROSITE" id="PS51257">
    <property type="entry name" value="PROKAR_LIPOPROTEIN"/>
    <property type="match status" value="1"/>
</dbReference>
<accession>A0A9P6KG83</accession>
<proteinExistence type="predicted"/>